<evidence type="ECO:0000313" key="1">
    <source>
        <dbReference type="EMBL" id="KAK1840627.1"/>
    </source>
</evidence>
<sequence length="94" mass="10463">MVYSSAEGGVRVPNIWPGMQGAGVLEGEGFNTYSSRNAVLVMPKRQVRTQRGKRTVGVTGWKAQSVAESCGKLILRKPRTWVIGQVEWDEEGRW</sequence>
<dbReference type="Proteomes" id="UP001243330">
    <property type="component" value="Unassembled WGS sequence"/>
</dbReference>
<keyword evidence="2" id="KW-1185">Reference proteome</keyword>
<gene>
    <name evidence="1" type="ORF">CCHR01_16739</name>
</gene>
<organism evidence="1 2">
    <name type="scientific">Colletotrichum chrysophilum</name>
    <dbReference type="NCBI Taxonomy" id="1836956"/>
    <lineage>
        <taxon>Eukaryota</taxon>
        <taxon>Fungi</taxon>
        <taxon>Dikarya</taxon>
        <taxon>Ascomycota</taxon>
        <taxon>Pezizomycotina</taxon>
        <taxon>Sordariomycetes</taxon>
        <taxon>Hypocreomycetidae</taxon>
        <taxon>Glomerellales</taxon>
        <taxon>Glomerellaceae</taxon>
        <taxon>Colletotrichum</taxon>
        <taxon>Colletotrichum gloeosporioides species complex</taxon>
    </lineage>
</organism>
<name>A0AAD9A3N9_9PEZI</name>
<reference evidence="1" key="1">
    <citation type="submission" date="2023-01" db="EMBL/GenBank/DDBJ databases">
        <title>Colletotrichum chrysophilum M932 genome sequence.</title>
        <authorList>
            <person name="Baroncelli R."/>
        </authorList>
    </citation>
    <scope>NUCLEOTIDE SEQUENCE</scope>
    <source>
        <strain evidence="1">M932</strain>
    </source>
</reference>
<protein>
    <submittedName>
        <fullName evidence="1">Uncharacterized protein</fullName>
    </submittedName>
</protein>
<accession>A0AAD9A3N9</accession>
<proteinExistence type="predicted"/>
<comment type="caution">
    <text evidence="1">The sequence shown here is derived from an EMBL/GenBank/DDBJ whole genome shotgun (WGS) entry which is preliminary data.</text>
</comment>
<dbReference type="AlphaFoldDB" id="A0AAD9A3N9"/>
<evidence type="ECO:0000313" key="2">
    <source>
        <dbReference type="Proteomes" id="UP001243330"/>
    </source>
</evidence>
<dbReference type="EMBL" id="JAQOWY010000544">
    <property type="protein sequence ID" value="KAK1840627.1"/>
    <property type="molecule type" value="Genomic_DNA"/>
</dbReference>